<name>A0A7K8B6M1_9CORV</name>
<evidence type="ECO:0000256" key="5">
    <source>
        <dbReference type="ARBA" id="ARBA00022801"/>
    </source>
</evidence>
<dbReference type="SUPFAM" id="SSF53098">
    <property type="entry name" value="Ribonuclease H-like"/>
    <property type="match status" value="1"/>
</dbReference>
<evidence type="ECO:0000313" key="9">
    <source>
        <dbReference type="Proteomes" id="UP000517678"/>
    </source>
</evidence>
<proteinExistence type="predicted"/>
<evidence type="ECO:0000256" key="4">
    <source>
        <dbReference type="ARBA" id="ARBA00022759"/>
    </source>
</evidence>
<comment type="caution">
    <text evidence="8">The sequence shown here is derived from an EMBL/GenBank/DDBJ whole genome shotgun (WGS) entry which is preliminary data.</text>
</comment>
<gene>
    <name evidence="8" type="primary">Ervk18_1</name>
    <name evidence="8" type="ORF">CNELOR_R15373</name>
</gene>
<dbReference type="Proteomes" id="UP000517678">
    <property type="component" value="Unassembled WGS sequence"/>
</dbReference>
<keyword evidence="2" id="KW-0548">Nucleotidyltransferase</keyword>
<dbReference type="InterPro" id="IPR001584">
    <property type="entry name" value="Integrase_cat-core"/>
</dbReference>
<dbReference type="GO" id="GO:0004519">
    <property type="term" value="F:endonuclease activity"/>
    <property type="evidence" value="ECO:0007669"/>
    <property type="project" value="UniProtKB-KW"/>
</dbReference>
<dbReference type="PROSITE" id="PS50994">
    <property type="entry name" value="INTEGRASE"/>
    <property type="match status" value="1"/>
</dbReference>
<keyword evidence="4" id="KW-0255">Endonuclease</keyword>
<evidence type="ECO:0000256" key="2">
    <source>
        <dbReference type="ARBA" id="ARBA00022695"/>
    </source>
</evidence>
<dbReference type="GO" id="GO:0003964">
    <property type="term" value="F:RNA-directed DNA polymerase activity"/>
    <property type="evidence" value="ECO:0007669"/>
    <property type="project" value="UniProtKB-KW"/>
</dbReference>
<reference evidence="8 9" key="1">
    <citation type="submission" date="2019-09" db="EMBL/GenBank/DDBJ databases">
        <title>Bird 10,000 Genomes (B10K) Project - Family phase.</title>
        <authorList>
            <person name="Zhang G."/>
        </authorList>
    </citation>
    <scope>NUCLEOTIDE SEQUENCE [LARGE SCALE GENOMIC DNA]</scope>
    <source>
        <strain evidence="8">B10K-DU-029-38</strain>
        <tissue evidence="8">Muscle</tissue>
    </source>
</reference>
<dbReference type="GO" id="GO:0016787">
    <property type="term" value="F:hydrolase activity"/>
    <property type="evidence" value="ECO:0007669"/>
    <property type="project" value="UniProtKB-KW"/>
</dbReference>
<keyword evidence="5" id="KW-0378">Hydrolase</keyword>
<feature type="domain" description="Integrase catalytic" evidence="7">
    <location>
        <begin position="1"/>
        <end position="60"/>
    </location>
</feature>
<dbReference type="PANTHER" id="PTHR41694:SF3">
    <property type="entry name" value="RNA-DIRECTED DNA POLYMERASE-RELATED"/>
    <property type="match status" value="1"/>
</dbReference>
<dbReference type="AlphaFoldDB" id="A0A7K8B6M1"/>
<accession>A0A7K8B6M1</accession>
<evidence type="ECO:0000256" key="1">
    <source>
        <dbReference type="ARBA" id="ARBA00022679"/>
    </source>
</evidence>
<dbReference type="EMBL" id="VZTF01007769">
    <property type="protein sequence ID" value="NXB10078.1"/>
    <property type="molecule type" value="Genomic_DNA"/>
</dbReference>
<dbReference type="PANTHER" id="PTHR41694">
    <property type="entry name" value="ENDOGENOUS RETROVIRUS GROUP K MEMBER POL PROTEIN"/>
    <property type="match status" value="1"/>
</dbReference>
<dbReference type="Gene3D" id="3.30.420.10">
    <property type="entry name" value="Ribonuclease H-like superfamily/Ribonuclease H"/>
    <property type="match status" value="1"/>
</dbReference>
<evidence type="ECO:0000256" key="6">
    <source>
        <dbReference type="ARBA" id="ARBA00022918"/>
    </source>
</evidence>
<evidence type="ECO:0000256" key="3">
    <source>
        <dbReference type="ARBA" id="ARBA00022722"/>
    </source>
</evidence>
<keyword evidence="1" id="KW-0808">Transferase</keyword>
<feature type="non-terminal residue" evidence="8">
    <location>
        <position position="60"/>
    </location>
</feature>
<protein>
    <submittedName>
        <fullName evidence="8">POK18 protein</fullName>
    </submittedName>
</protein>
<organism evidence="8 9">
    <name type="scientific">Cnemophilus loriae</name>
    <name type="common">Loria's bird-of-paradise</name>
    <dbReference type="NCBI Taxonomy" id="254448"/>
    <lineage>
        <taxon>Eukaryota</taxon>
        <taxon>Metazoa</taxon>
        <taxon>Chordata</taxon>
        <taxon>Craniata</taxon>
        <taxon>Vertebrata</taxon>
        <taxon>Euteleostomi</taxon>
        <taxon>Archelosauria</taxon>
        <taxon>Archosauria</taxon>
        <taxon>Dinosauria</taxon>
        <taxon>Saurischia</taxon>
        <taxon>Theropoda</taxon>
        <taxon>Coelurosauria</taxon>
        <taxon>Aves</taxon>
        <taxon>Neognathae</taxon>
        <taxon>Neoaves</taxon>
        <taxon>Telluraves</taxon>
        <taxon>Australaves</taxon>
        <taxon>Passeriformes</taxon>
        <taxon>Corvoidea</taxon>
        <taxon>Corvidae</taxon>
        <taxon>Cnemophilus</taxon>
    </lineage>
</organism>
<evidence type="ECO:0000259" key="7">
    <source>
        <dbReference type="PROSITE" id="PS50994"/>
    </source>
</evidence>
<dbReference type="GO" id="GO:0015074">
    <property type="term" value="P:DNA integration"/>
    <property type="evidence" value="ECO:0007669"/>
    <property type="project" value="InterPro"/>
</dbReference>
<evidence type="ECO:0000313" key="8">
    <source>
        <dbReference type="EMBL" id="NXB10078.1"/>
    </source>
</evidence>
<keyword evidence="9" id="KW-1185">Reference proteome</keyword>
<feature type="non-terminal residue" evidence="8">
    <location>
        <position position="1"/>
    </location>
</feature>
<dbReference type="InterPro" id="IPR012337">
    <property type="entry name" value="RNaseH-like_sf"/>
</dbReference>
<dbReference type="Pfam" id="PF00665">
    <property type="entry name" value="rve"/>
    <property type="match status" value="1"/>
</dbReference>
<dbReference type="GO" id="GO:0035613">
    <property type="term" value="F:RNA stem-loop binding"/>
    <property type="evidence" value="ECO:0007669"/>
    <property type="project" value="TreeGrafter"/>
</dbReference>
<keyword evidence="3" id="KW-0540">Nuclease</keyword>
<keyword evidence="6" id="KW-0695">RNA-directed DNA polymerase</keyword>
<dbReference type="InterPro" id="IPR036397">
    <property type="entry name" value="RNaseH_sf"/>
</dbReference>
<sequence>QHWLCAFPAVGVPQQIKTDNGPAYTSHKTQEFFYTWGIKHITSTAHSPTGQATVERAHYT</sequence>